<reference evidence="1 2" key="1">
    <citation type="journal article" date="2013" name="Stand. Genomic Sci.">
        <title>Genomic Encyclopedia of Type Strains, Phase I: The one thousand microbial genomes (KMG-I) project.</title>
        <authorList>
            <person name="Kyrpides N.C."/>
            <person name="Woyke T."/>
            <person name="Eisen J.A."/>
            <person name="Garrity G."/>
            <person name="Lilburn T.G."/>
            <person name="Beck B.J."/>
            <person name="Whitman W.B."/>
            <person name="Hugenholtz P."/>
            <person name="Klenk H.P."/>
        </authorList>
    </citation>
    <scope>NUCLEOTIDE SEQUENCE [LARGE SCALE GENOMIC DNA]</scope>
    <source>
        <strain evidence="1 2">DSM 45044</strain>
    </source>
</reference>
<dbReference type="Gene3D" id="3.40.50.1820">
    <property type="entry name" value="alpha/beta hydrolase"/>
    <property type="match status" value="1"/>
</dbReference>
<evidence type="ECO:0000313" key="2">
    <source>
        <dbReference type="Proteomes" id="UP000321617"/>
    </source>
</evidence>
<proteinExistence type="predicted"/>
<dbReference type="InterPro" id="IPR029058">
    <property type="entry name" value="AB_hydrolase_fold"/>
</dbReference>
<organism evidence="1 2">
    <name type="scientific">Stackebrandtia albiflava</name>
    <dbReference type="NCBI Taxonomy" id="406432"/>
    <lineage>
        <taxon>Bacteria</taxon>
        <taxon>Bacillati</taxon>
        <taxon>Actinomycetota</taxon>
        <taxon>Actinomycetes</taxon>
        <taxon>Glycomycetales</taxon>
        <taxon>Glycomycetaceae</taxon>
        <taxon>Stackebrandtia</taxon>
    </lineage>
</organism>
<keyword evidence="2" id="KW-1185">Reference proteome</keyword>
<comment type="caution">
    <text evidence="1">The sequence shown here is derived from an EMBL/GenBank/DDBJ whole genome shotgun (WGS) entry which is preliminary data.</text>
</comment>
<protein>
    <recommendedName>
        <fullName evidence="3">Alpha/beta hydrolase family protein</fullName>
    </recommendedName>
</protein>
<accession>A0A562V276</accession>
<evidence type="ECO:0000313" key="1">
    <source>
        <dbReference type="EMBL" id="TWJ11922.1"/>
    </source>
</evidence>
<sequence length="176" mass="18904">MVVIPGRNFGPYSPLMFLPQLAARRRGAEVVPVSWHRDFDELGTGGIRAEEWVADQVNPALAGLDRPLLVGKSLGSYASLIAANLDLPAVWITPLLHRPEIVAGLKRATAPFMLVGGTADPSWDGDVARGLTPRVCEIPGADHGLMRADRPLADYAAILSEVGTAVERFLDDVWTG</sequence>
<name>A0A562V276_9ACTN</name>
<evidence type="ECO:0008006" key="3">
    <source>
        <dbReference type="Google" id="ProtNLM"/>
    </source>
</evidence>
<dbReference type="SUPFAM" id="SSF53474">
    <property type="entry name" value="alpha/beta-Hydrolases"/>
    <property type="match status" value="1"/>
</dbReference>
<dbReference type="AlphaFoldDB" id="A0A562V276"/>
<dbReference type="EMBL" id="VLLL01000006">
    <property type="protein sequence ID" value="TWJ11922.1"/>
    <property type="molecule type" value="Genomic_DNA"/>
</dbReference>
<dbReference type="Proteomes" id="UP000321617">
    <property type="component" value="Unassembled WGS sequence"/>
</dbReference>
<gene>
    <name evidence="1" type="ORF">LX16_2660</name>
</gene>